<feature type="chain" id="PRO_5047541511" description="Pseudoazurin" evidence="9">
    <location>
        <begin position="26"/>
        <end position="151"/>
    </location>
</feature>
<dbReference type="PRINTS" id="PR00156">
    <property type="entry name" value="COPPERBLUE"/>
</dbReference>
<evidence type="ECO:0000256" key="7">
    <source>
        <dbReference type="ARBA" id="ARBA00023008"/>
    </source>
</evidence>
<evidence type="ECO:0000256" key="6">
    <source>
        <dbReference type="ARBA" id="ARBA00022982"/>
    </source>
</evidence>
<dbReference type="PRINTS" id="PR00155">
    <property type="entry name" value="AMICYANIN"/>
</dbReference>
<dbReference type="Gene3D" id="2.60.40.420">
    <property type="entry name" value="Cupredoxins - blue copper proteins"/>
    <property type="match status" value="1"/>
</dbReference>
<evidence type="ECO:0000313" key="12">
    <source>
        <dbReference type="Proteomes" id="UP001597322"/>
    </source>
</evidence>
<evidence type="ECO:0000256" key="1">
    <source>
        <dbReference type="ARBA" id="ARBA00001935"/>
    </source>
</evidence>
<evidence type="ECO:0000313" key="11">
    <source>
        <dbReference type="EMBL" id="MFD1746097.1"/>
    </source>
</evidence>
<dbReference type="InterPro" id="IPR012745">
    <property type="entry name" value="Pseudoazurin"/>
</dbReference>
<dbReference type="Pfam" id="PF00127">
    <property type="entry name" value="Copper-bind"/>
    <property type="match status" value="1"/>
</dbReference>
<evidence type="ECO:0000256" key="8">
    <source>
        <dbReference type="NCBIfam" id="TIGR02375"/>
    </source>
</evidence>
<dbReference type="Proteomes" id="UP001597322">
    <property type="component" value="Unassembled WGS sequence"/>
</dbReference>
<accession>A0ABW4M4L0</accession>
<dbReference type="CDD" id="cd04218">
    <property type="entry name" value="Pseudoazurin"/>
    <property type="match status" value="1"/>
</dbReference>
<dbReference type="SUPFAM" id="SSF49503">
    <property type="entry name" value="Cupredoxins"/>
    <property type="match status" value="1"/>
</dbReference>
<dbReference type="RefSeq" id="WP_377401055.1">
    <property type="nucleotide sequence ID" value="NZ_JBHUEQ010000021.1"/>
</dbReference>
<evidence type="ECO:0000259" key="10">
    <source>
        <dbReference type="Pfam" id="PF00127"/>
    </source>
</evidence>
<name>A0ABW4M4L0_9HYPH</name>
<keyword evidence="4" id="KW-0479">Metal-binding</keyword>
<comment type="cofactor">
    <cofactor evidence="1">
        <name>Cu cation</name>
        <dbReference type="ChEBI" id="CHEBI:23378"/>
    </cofactor>
</comment>
<reference evidence="12" key="1">
    <citation type="journal article" date="2019" name="Int. J. Syst. Evol. Microbiol.">
        <title>The Global Catalogue of Microorganisms (GCM) 10K type strain sequencing project: providing services to taxonomists for standard genome sequencing and annotation.</title>
        <authorList>
            <consortium name="The Broad Institute Genomics Platform"/>
            <consortium name="The Broad Institute Genome Sequencing Center for Infectious Disease"/>
            <person name="Wu L."/>
            <person name="Ma J."/>
        </authorList>
    </citation>
    <scope>NUCLEOTIDE SEQUENCE [LARGE SCALE GENOMIC DNA]</scope>
    <source>
        <strain evidence="12">CG52</strain>
    </source>
</reference>
<evidence type="ECO:0000256" key="9">
    <source>
        <dbReference type="SAM" id="SignalP"/>
    </source>
</evidence>
<evidence type="ECO:0000256" key="5">
    <source>
        <dbReference type="ARBA" id="ARBA00022764"/>
    </source>
</evidence>
<feature type="signal peptide" evidence="9">
    <location>
        <begin position="1"/>
        <end position="25"/>
    </location>
</feature>
<protein>
    <recommendedName>
        <fullName evidence="8">Pseudoazurin</fullName>
    </recommendedName>
</protein>
<dbReference type="InterPro" id="IPR000923">
    <property type="entry name" value="BlueCu_1"/>
</dbReference>
<evidence type="ECO:0000256" key="2">
    <source>
        <dbReference type="ARBA" id="ARBA00004418"/>
    </source>
</evidence>
<organism evidence="11 12">
    <name type="scientific">Rhizobium helianthi</name>
    <dbReference type="NCBI Taxonomy" id="1132695"/>
    <lineage>
        <taxon>Bacteria</taxon>
        <taxon>Pseudomonadati</taxon>
        <taxon>Pseudomonadota</taxon>
        <taxon>Alphaproteobacteria</taxon>
        <taxon>Hyphomicrobiales</taxon>
        <taxon>Rhizobiaceae</taxon>
        <taxon>Rhizobium/Agrobacterium group</taxon>
        <taxon>Rhizobium</taxon>
    </lineage>
</organism>
<keyword evidence="12" id="KW-1185">Reference proteome</keyword>
<dbReference type="InterPro" id="IPR002386">
    <property type="entry name" value="Amicyanin/Pseudoazurin"/>
</dbReference>
<dbReference type="InterPro" id="IPR001235">
    <property type="entry name" value="Copper_blue_Plastocyanin"/>
</dbReference>
<keyword evidence="6" id="KW-0249">Electron transport</keyword>
<dbReference type="EMBL" id="JBHUEQ010000021">
    <property type="protein sequence ID" value="MFD1746097.1"/>
    <property type="molecule type" value="Genomic_DNA"/>
</dbReference>
<comment type="subcellular location">
    <subcellularLocation>
        <location evidence="2">Periplasm</location>
    </subcellularLocation>
</comment>
<keyword evidence="5" id="KW-0574">Periplasm</keyword>
<keyword evidence="7" id="KW-0186">Copper</keyword>
<evidence type="ECO:0000256" key="3">
    <source>
        <dbReference type="ARBA" id="ARBA00022448"/>
    </source>
</evidence>
<dbReference type="InterPro" id="IPR008972">
    <property type="entry name" value="Cupredoxin"/>
</dbReference>
<dbReference type="NCBIfam" id="TIGR02375">
    <property type="entry name" value="pseudoazurin"/>
    <property type="match status" value="1"/>
</dbReference>
<evidence type="ECO:0000256" key="4">
    <source>
        <dbReference type="ARBA" id="ARBA00022723"/>
    </source>
</evidence>
<keyword evidence="3" id="KW-0813">Transport</keyword>
<keyword evidence="9" id="KW-0732">Signal</keyword>
<gene>
    <name evidence="11" type="ORF">ACFSE1_11550</name>
</gene>
<proteinExistence type="predicted"/>
<feature type="domain" description="Blue (type 1) copper" evidence="10">
    <location>
        <begin position="31"/>
        <end position="117"/>
    </location>
</feature>
<comment type="caution">
    <text evidence="11">The sequence shown here is derived from an EMBL/GenBank/DDBJ whole genome shotgun (WGS) entry which is preliminary data.</text>
</comment>
<sequence length="151" mass="15604">MRFCKAVLALGATFAISLAAGVASAADHEVKMLNKGSNGEAMVFEPSSLKVAVGDTVRFVPTDKGHDAATVKDMVPAGAAEAVGKMNQELVVTIEKEGAYVIKCSPHWGMGMVALVVAGDGTPANLEAIKAAKLPKKTRERLDAEIAALGL</sequence>